<evidence type="ECO:0000313" key="2">
    <source>
        <dbReference type="Proteomes" id="UP000251891"/>
    </source>
</evidence>
<name>A0A365H3G1_9ACTN</name>
<comment type="caution">
    <text evidence="1">The sequence shown here is derived from an EMBL/GenBank/DDBJ whole genome shotgun (WGS) entry which is preliminary data.</text>
</comment>
<dbReference type="RefSeq" id="WP_111869130.1">
    <property type="nucleotide sequence ID" value="NZ_QLYX01000008.1"/>
</dbReference>
<accession>A0A365H3G1</accession>
<dbReference type="AlphaFoldDB" id="A0A365H3G1"/>
<dbReference type="Proteomes" id="UP000251891">
    <property type="component" value="Unassembled WGS sequence"/>
</dbReference>
<evidence type="ECO:0000313" key="1">
    <source>
        <dbReference type="EMBL" id="RAY13589.1"/>
    </source>
</evidence>
<dbReference type="Gene3D" id="3.40.50.720">
    <property type="entry name" value="NAD(P)-binding Rossmann-like Domain"/>
    <property type="match status" value="1"/>
</dbReference>
<dbReference type="EMBL" id="QLYX01000008">
    <property type="protein sequence ID" value="RAY13589.1"/>
    <property type="molecule type" value="Genomic_DNA"/>
</dbReference>
<protein>
    <recommendedName>
        <fullName evidence="3">NmrA-like domain-containing protein</fullName>
    </recommendedName>
</protein>
<evidence type="ECO:0008006" key="3">
    <source>
        <dbReference type="Google" id="ProtNLM"/>
    </source>
</evidence>
<proteinExistence type="predicted"/>
<keyword evidence="2" id="KW-1185">Reference proteome</keyword>
<dbReference type="OrthoDB" id="4457504at2"/>
<organism evidence="1 2">
    <name type="scientific">Actinomadura craniellae</name>
    <dbReference type="NCBI Taxonomy" id="2231787"/>
    <lineage>
        <taxon>Bacteria</taxon>
        <taxon>Bacillati</taxon>
        <taxon>Actinomycetota</taxon>
        <taxon>Actinomycetes</taxon>
        <taxon>Streptosporangiales</taxon>
        <taxon>Thermomonosporaceae</taxon>
        <taxon>Actinomadura</taxon>
    </lineage>
</organism>
<gene>
    <name evidence="1" type="ORF">DPM19_18090</name>
</gene>
<reference evidence="1 2" key="1">
    <citation type="submission" date="2018-06" db="EMBL/GenBank/DDBJ databases">
        <title>Actinomadura craniellae sp. nov. isolated from marine sponge Craniella sp.</title>
        <authorList>
            <person name="Li L."/>
            <person name="Xu Q.H."/>
            <person name="Lin H.W."/>
            <person name="Lu Y.H."/>
        </authorList>
    </citation>
    <scope>NUCLEOTIDE SEQUENCE [LARGE SCALE GENOMIC DNA]</scope>
    <source>
        <strain evidence="1 2">LHW63021</strain>
    </source>
</reference>
<sequence>MPDRVRAIGAAVGRELRFVELTAGQARERMRARGVADDVADFVLGWHANPPESAYTVVPTVEQVTGRPPRTFAQWVAEHAAAFRTR</sequence>